<evidence type="ECO:0000256" key="1">
    <source>
        <dbReference type="SAM" id="MobiDB-lite"/>
    </source>
</evidence>
<accession>A0ABN8LZX4</accession>
<evidence type="ECO:0000313" key="3">
    <source>
        <dbReference type="Proteomes" id="UP001159427"/>
    </source>
</evidence>
<sequence length="85" mass="9838">MTQTSYNRWRSADEIDDRFPAPQTEKEEEKESFYRFEVDVENSASIKLYQACLEPEVSQSSLCAGCGGTEFTDLKEGCLLRSWWI</sequence>
<proteinExistence type="predicted"/>
<dbReference type="Proteomes" id="UP001159427">
    <property type="component" value="Unassembled WGS sequence"/>
</dbReference>
<evidence type="ECO:0000313" key="2">
    <source>
        <dbReference type="EMBL" id="CAH3022302.1"/>
    </source>
</evidence>
<feature type="compositionally biased region" description="Basic and acidic residues" evidence="1">
    <location>
        <begin position="10"/>
        <end position="30"/>
    </location>
</feature>
<gene>
    <name evidence="2" type="ORF">PEVE_00014876</name>
</gene>
<reference evidence="2 3" key="1">
    <citation type="submission" date="2022-05" db="EMBL/GenBank/DDBJ databases">
        <authorList>
            <consortium name="Genoscope - CEA"/>
            <person name="William W."/>
        </authorList>
    </citation>
    <scope>NUCLEOTIDE SEQUENCE [LARGE SCALE GENOMIC DNA]</scope>
</reference>
<protein>
    <submittedName>
        <fullName evidence="2">Uncharacterized protein</fullName>
    </submittedName>
</protein>
<keyword evidence="3" id="KW-1185">Reference proteome</keyword>
<feature type="region of interest" description="Disordered" evidence="1">
    <location>
        <begin position="1"/>
        <end position="30"/>
    </location>
</feature>
<name>A0ABN8LZX4_9CNID</name>
<comment type="caution">
    <text evidence="2">The sequence shown here is derived from an EMBL/GenBank/DDBJ whole genome shotgun (WGS) entry which is preliminary data.</text>
</comment>
<dbReference type="EMBL" id="CALNXI010000213">
    <property type="protein sequence ID" value="CAH3022302.1"/>
    <property type="molecule type" value="Genomic_DNA"/>
</dbReference>
<organism evidence="2 3">
    <name type="scientific">Porites evermanni</name>
    <dbReference type="NCBI Taxonomy" id="104178"/>
    <lineage>
        <taxon>Eukaryota</taxon>
        <taxon>Metazoa</taxon>
        <taxon>Cnidaria</taxon>
        <taxon>Anthozoa</taxon>
        <taxon>Hexacorallia</taxon>
        <taxon>Scleractinia</taxon>
        <taxon>Fungiina</taxon>
        <taxon>Poritidae</taxon>
        <taxon>Porites</taxon>
    </lineage>
</organism>